<keyword evidence="1" id="KW-0812">Transmembrane</keyword>
<dbReference type="EMBL" id="JAESWA010000022">
    <property type="protein sequence ID" value="MBL4932681.1"/>
    <property type="molecule type" value="Genomic_DNA"/>
</dbReference>
<dbReference type="RefSeq" id="WP_202768025.1">
    <property type="nucleotide sequence ID" value="NZ_JAESWA010000022.1"/>
</dbReference>
<proteinExistence type="predicted"/>
<feature type="transmembrane region" description="Helical" evidence="1">
    <location>
        <begin position="12"/>
        <end position="31"/>
    </location>
</feature>
<keyword evidence="1" id="KW-0472">Membrane</keyword>
<keyword evidence="3" id="KW-1185">Reference proteome</keyword>
<accession>A0A937K3S6</accession>
<evidence type="ECO:0008006" key="4">
    <source>
        <dbReference type="Google" id="ProtNLM"/>
    </source>
</evidence>
<protein>
    <recommendedName>
        <fullName evidence="4">ATP synthase subunit I</fullName>
    </recommendedName>
</protein>
<feature type="transmembrane region" description="Helical" evidence="1">
    <location>
        <begin position="66"/>
        <end position="87"/>
    </location>
</feature>
<feature type="transmembrane region" description="Helical" evidence="1">
    <location>
        <begin position="93"/>
        <end position="113"/>
    </location>
</feature>
<gene>
    <name evidence="2" type="ORF">JK634_12775</name>
</gene>
<evidence type="ECO:0000313" key="2">
    <source>
        <dbReference type="EMBL" id="MBL4932681.1"/>
    </source>
</evidence>
<keyword evidence="1" id="KW-1133">Transmembrane helix</keyword>
<comment type="caution">
    <text evidence="2">The sequence shown here is derived from an EMBL/GenBank/DDBJ whole genome shotgun (WGS) entry which is preliminary data.</text>
</comment>
<evidence type="ECO:0000313" key="3">
    <source>
        <dbReference type="Proteomes" id="UP000623681"/>
    </source>
</evidence>
<sequence>MEKSLKELIVKNSKLDIIVMSVITLSLFIFINSKVATVYFIGAMVSVVNFIISGYFMSKFLTKNSLFYGIAYALRIFFILLIGMAFANEFILLSAYIGGFVTHHVCLIIYWIFIKKGSE</sequence>
<dbReference type="AlphaFoldDB" id="A0A937K3S6"/>
<evidence type="ECO:0000256" key="1">
    <source>
        <dbReference type="SAM" id="Phobius"/>
    </source>
</evidence>
<name>A0A937K3S6_9CLOT</name>
<feature type="transmembrane region" description="Helical" evidence="1">
    <location>
        <begin position="37"/>
        <end position="57"/>
    </location>
</feature>
<dbReference type="Proteomes" id="UP000623681">
    <property type="component" value="Unassembled WGS sequence"/>
</dbReference>
<organism evidence="2 3">
    <name type="scientific">Clostridium paridis</name>
    <dbReference type="NCBI Taxonomy" id="2803863"/>
    <lineage>
        <taxon>Bacteria</taxon>
        <taxon>Bacillati</taxon>
        <taxon>Bacillota</taxon>
        <taxon>Clostridia</taxon>
        <taxon>Eubacteriales</taxon>
        <taxon>Clostridiaceae</taxon>
        <taxon>Clostridium</taxon>
    </lineage>
</organism>
<reference evidence="2" key="1">
    <citation type="submission" date="2021-01" db="EMBL/GenBank/DDBJ databases">
        <title>Genome public.</title>
        <authorList>
            <person name="Liu C."/>
            <person name="Sun Q."/>
        </authorList>
    </citation>
    <scope>NUCLEOTIDE SEQUENCE</scope>
    <source>
        <strain evidence="2">YIM B02565</strain>
    </source>
</reference>